<evidence type="ECO:0000313" key="3">
    <source>
        <dbReference type="Proteomes" id="UP000035425"/>
    </source>
</evidence>
<gene>
    <name evidence="2" type="ORF">FrCorBMG51_11490</name>
</gene>
<keyword evidence="1" id="KW-0732">Signal</keyword>
<organism evidence="2 3">
    <name type="scientific">Protofrankia coriariae</name>
    <dbReference type="NCBI Taxonomy" id="1562887"/>
    <lineage>
        <taxon>Bacteria</taxon>
        <taxon>Bacillati</taxon>
        <taxon>Actinomycetota</taxon>
        <taxon>Actinomycetes</taxon>
        <taxon>Frankiales</taxon>
        <taxon>Frankiaceae</taxon>
        <taxon>Protofrankia</taxon>
    </lineage>
</organism>
<feature type="chain" id="PRO_5046895054" description="Bacterial Ig-like domain-containing protein" evidence="1">
    <location>
        <begin position="17"/>
        <end position="167"/>
    </location>
</feature>
<comment type="caution">
    <text evidence="2">The sequence shown here is derived from an EMBL/GenBank/DDBJ whole genome shotgun (WGS) entry which is preliminary data.</text>
</comment>
<reference evidence="2 3" key="1">
    <citation type="submission" date="2014-12" db="EMBL/GenBank/DDBJ databases">
        <title>Frankia sp. BMG5.1 draft genome.</title>
        <authorList>
            <person name="Gtari M."/>
            <person name="Ghodhbane-Gtari F."/>
            <person name="Nouioui I."/>
            <person name="Ktari A."/>
            <person name="Hezbri K."/>
            <person name="Mimouni W."/>
            <person name="Sbissi I."/>
            <person name="Ayari A."/>
            <person name="Yamanaka T."/>
            <person name="Normand P."/>
            <person name="Tisa L.S."/>
            <person name="Boudabous A."/>
        </authorList>
    </citation>
    <scope>NUCLEOTIDE SEQUENCE [LARGE SCALE GENOMIC DNA]</scope>
    <source>
        <strain evidence="2 3">BMG5.1</strain>
    </source>
</reference>
<sequence>MGAIVLATATALPAAAAGSGNTTANFDLTGGTLDISVPAGPVTLATGPVTSSTLSGQLGSVTVTDNRSVDPASWTASVSATPFQNGTHTLTASYDTGVVTSTGIPISQWTITTPLTLSTTPQNPVVLNPTWPGGGDNTATWNPTITATIPAGAISGTYSSVVTHSVI</sequence>
<evidence type="ECO:0008006" key="4">
    <source>
        <dbReference type="Google" id="ProtNLM"/>
    </source>
</evidence>
<keyword evidence="3" id="KW-1185">Reference proteome</keyword>
<evidence type="ECO:0000313" key="2">
    <source>
        <dbReference type="EMBL" id="KLL11434.1"/>
    </source>
</evidence>
<proteinExistence type="predicted"/>
<evidence type="ECO:0000256" key="1">
    <source>
        <dbReference type="SAM" id="SignalP"/>
    </source>
</evidence>
<feature type="signal peptide" evidence="1">
    <location>
        <begin position="1"/>
        <end position="16"/>
    </location>
</feature>
<name>A0ABR5F417_9ACTN</name>
<dbReference type="EMBL" id="JWIO01000015">
    <property type="protein sequence ID" value="KLL11434.1"/>
    <property type="molecule type" value="Genomic_DNA"/>
</dbReference>
<dbReference type="Proteomes" id="UP000035425">
    <property type="component" value="Unassembled WGS sequence"/>
</dbReference>
<accession>A0ABR5F417</accession>
<protein>
    <recommendedName>
        <fullName evidence="4">Bacterial Ig-like domain-containing protein</fullName>
    </recommendedName>
</protein>